<evidence type="ECO:0000313" key="3">
    <source>
        <dbReference type="Proteomes" id="UP001642502"/>
    </source>
</evidence>
<evidence type="ECO:0008006" key="4">
    <source>
        <dbReference type="Google" id="ProtNLM"/>
    </source>
</evidence>
<evidence type="ECO:0000256" key="1">
    <source>
        <dbReference type="SAM" id="MobiDB-lite"/>
    </source>
</evidence>
<sequence>MSPGLMARSRVDPSALERIDFNQMSIHTPPPPGGWSANNASAQHINTPPISRPGQPDAGQYFYPGPSLGFFSGPDEQPSMVSSASGTFAQIGYPVVGTGNGQSFTNGGGQAFDSFFNGNVGLSGPFGEAPLVNSNAVGFGGFGLNANNQNGHLHGMHSPSYQQAVQPPPPPPPLLSTTMSPCCSQKTQQQRQPANDSARHTPTSSTNSLTSFGEGTSISKSCCSGSPATASSSSSGSMLKSESVDGASASINLSSIPLVSSGGALNGDTLPHLTNAHDGLSTQFELPLNQPVYSGFSQQQGHTNGTPAWYRFPPEYGTVTAPLQWSQWRAGLTYTSGPNANAFGSALQQPPNQQHSHQPYGNGTAQPPFVVQQHNGTILDGNGDSDTAQHDSHMCSCGDGCECVGCLVHPYNNATRSTVQSMWSLMDDASSTASSARTATATPSMRTPLMSQQQQGEQGFTPSDTSGASDDELILPAGDFLFVSYPIMGCDGEGMTCPCGDDCQCVGCTIHNNAL</sequence>
<accession>A0ABP0DAV0</accession>
<reference evidence="2 3" key="1">
    <citation type="submission" date="2024-01" db="EMBL/GenBank/DDBJ databases">
        <authorList>
            <person name="Allen C."/>
            <person name="Tagirdzhanova G."/>
        </authorList>
    </citation>
    <scope>NUCLEOTIDE SEQUENCE [LARGE SCALE GENOMIC DNA]</scope>
    <source>
        <strain evidence="2 3">CBS 119000</strain>
    </source>
</reference>
<dbReference type="Proteomes" id="UP001642502">
    <property type="component" value="Unassembled WGS sequence"/>
</dbReference>
<organism evidence="2 3">
    <name type="scientific">Sporothrix epigloea</name>
    <dbReference type="NCBI Taxonomy" id="1892477"/>
    <lineage>
        <taxon>Eukaryota</taxon>
        <taxon>Fungi</taxon>
        <taxon>Dikarya</taxon>
        <taxon>Ascomycota</taxon>
        <taxon>Pezizomycotina</taxon>
        <taxon>Sordariomycetes</taxon>
        <taxon>Sordariomycetidae</taxon>
        <taxon>Ophiostomatales</taxon>
        <taxon>Ophiostomataceae</taxon>
        <taxon>Sporothrix</taxon>
    </lineage>
</organism>
<feature type="region of interest" description="Disordered" evidence="1">
    <location>
        <begin position="26"/>
        <end position="45"/>
    </location>
</feature>
<protein>
    <recommendedName>
        <fullName evidence="4">Copper-activated transcription factor</fullName>
    </recommendedName>
</protein>
<gene>
    <name evidence="2" type="ORF">SEPCBS119000_001461</name>
</gene>
<feature type="compositionally biased region" description="Polar residues" evidence="1">
    <location>
        <begin position="449"/>
        <end position="468"/>
    </location>
</feature>
<feature type="compositionally biased region" description="Low complexity" evidence="1">
    <location>
        <begin position="434"/>
        <end position="448"/>
    </location>
</feature>
<evidence type="ECO:0000313" key="2">
    <source>
        <dbReference type="EMBL" id="CAK7265338.1"/>
    </source>
</evidence>
<proteinExistence type="predicted"/>
<comment type="caution">
    <text evidence="2">The sequence shown here is derived from an EMBL/GenBank/DDBJ whole genome shotgun (WGS) entry which is preliminary data.</text>
</comment>
<feature type="region of interest" description="Disordered" evidence="1">
    <location>
        <begin position="150"/>
        <end position="213"/>
    </location>
</feature>
<name>A0ABP0DAV0_9PEZI</name>
<feature type="region of interest" description="Disordered" evidence="1">
    <location>
        <begin position="434"/>
        <end position="469"/>
    </location>
</feature>
<keyword evidence="3" id="KW-1185">Reference proteome</keyword>
<feature type="compositionally biased region" description="Polar residues" evidence="1">
    <location>
        <begin position="36"/>
        <end position="45"/>
    </location>
</feature>
<dbReference type="EMBL" id="CAWUON010000011">
    <property type="protein sequence ID" value="CAK7265338.1"/>
    <property type="molecule type" value="Genomic_DNA"/>
</dbReference>
<feature type="compositionally biased region" description="Polar residues" evidence="1">
    <location>
        <begin position="175"/>
        <end position="213"/>
    </location>
</feature>